<comment type="caution">
    <text evidence="10">The sequence shown here is derived from an EMBL/GenBank/DDBJ whole genome shotgun (WGS) entry which is preliminary data.</text>
</comment>
<dbReference type="Proteomes" id="UP000663823">
    <property type="component" value="Unassembled WGS sequence"/>
</dbReference>
<evidence type="ECO:0000256" key="8">
    <source>
        <dbReference type="SAM" id="MobiDB-lite"/>
    </source>
</evidence>
<dbReference type="GO" id="GO:0005930">
    <property type="term" value="C:axoneme"/>
    <property type="evidence" value="ECO:0007669"/>
    <property type="project" value="TreeGrafter"/>
</dbReference>
<evidence type="ECO:0000256" key="5">
    <source>
        <dbReference type="ARBA" id="ARBA00044506"/>
    </source>
</evidence>
<protein>
    <recommendedName>
        <fullName evidence="6">Cilia- and flagella-associated protein 263</fullName>
    </recommendedName>
</protein>
<keyword evidence="2" id="KW-0970">Cilium biogenesis/degradation</keyword>
<dbReference type="EMBL" id="CAJNOO010000007">
    <property type="protein sequence ID" value="CAF0736038.1"/>
    <property type="molecule type" value="Genomic_DNA"/>
</dbReference>
<organism evidence="10 12">
    <name type="scientific">Rotaria sordida</name>
    <dbReference type="NCBI Taxonomy" id="392033"/>
    <lineage>
        <taxon>Eukaryota</taxon>
        <taxon>Metazoa</taxon>
        <taxon>Spiralia</taxon>
        <taxon>Gnathifera</taxon>
        <taxon>Rotifera</taxon>
        <taxon>Eurotatoria</taxon>
        <taxon>Bdelloidea</taxon>
        <taxon>Philodinida</taxon>
        <taxon>Philodinidae</taxon>
        <taxon>Rotaria</taxon>
    </lineage>
</organism>
<dbReference type="PANTHER" id="PTHR15654">
    <property type="entry name" value="COILED-COIL DOMAIN-CONTAINING PROTEIN 113-RELATED"/>
    <property type="match status" value="1"/>
</dbReference>
<evidence type="ECO:0000313" key="10">
    <source>
        <dbReference type="EMBL" id="CAF0736038.1"/>
    </source>
</evidence>
<dbReference type="AlphaFoldDB" id="A0A813NE58"/>
<keyword evidence="4" id="KW-0966">Cell projection</keyword>
<evidence type="ECO:0000259" key="9">
    <source>
        <dbReference type="Pfam" id="PF13870"/>
    </source>
</evidence>
<dbReference type="Proteomes" id="UP000663882">
    <property type="component" value="Unassembled WGS sequence"/>
</dbReference>
<name>A0A813NE58_9BILA</name>
<feature type="region of interest" description="Disordered" evidence="8">
    <location>
        <begin position="1"/>
        <end position="33"/>
    </location>
</feature>
<dbReference type="GO" id="GO:0036064">
    <property type="term" value="C:ciliary basal body"/>
    <property type="evidence" value="ECO:0007669"/>
    <property type="project" value="TreeGrafter"/>
</dbReference>
<evidence type="ECO:0000256" key="2">
    <source>
        <dbReference type="ARBA" id="ARBA00022794"/>
    </source>
</evidence>
<evidence type="ECO:0000256" key="4">
    <source>
        <dbReference type="ARBA" id="ARBA00023273"/>
    </source>
</evidence>
<feature type="coiled-coil region" evidence="7">
    <location>
        <begin position="208"/>
        <end position="299"/>
    </location>
</feature>
<feature type="compositionally biased region" description="Polar residues" evidence="8">
    <location>
        <begin position="83"/>
        <end position="95"/>
    </location>
</feature>
<feature type="domain" description="CCDC113/CCDC96 coiled-coil" evidence="9">
    <location>
        <begin position="202"/>
        <end position="375"/>
    </location>
</feature>
<dbReference type="InterPro" id="IPR025254">
    <property type="entry name" value="CCDC113/CCDC96_CC"/>
</dbReference>
<comment type="similarity">
    <text evidence="5">Belongs to the CFAP263 family.</text>
</comment>
<dbReference type="PANTHER" id="PTHR15654:SF2">
    <property type="entry name" value="COILED-COIL DOMAIN-CONTAINING PROTEIN 113"/>
    <property type="match status" value="1"/>
</dbReference>
<dbReference type="GO" id="GO:0060271">
    <property type="term" value="P:cilium assembly"/>
    <property type="evidence" value="ECO:0007669"/>
    <property type="project" value="TreeGrafter"/>
</dbReference>
<feature type="region of interest" description="Disordered" evidence="8">
    <location>
        <begin position="62"/>
        <end position="112"/>
    </location>
</feature>
<dbReference type="InterPro" id="IPR051885">
    <property type="entry name" value="CC_CF"/>
</dbReference>
<evidence type="ECO:0000256" key="7">
    <source>
        <dbReference type="SAM" id="Coils"/>
    </source>
</evidence>
<dbReference type="Pfam" id="PF13870">
    <property type="entry name" value="CCDC113_CCDC96_CC"/>
    <property type="match status" value="1"/>
</dbReference>
<evidence type="ECO:0000313" key="12">
    <source>
        <dbReference type="Proteomes" id="UP000663882"/>
    </source>
</evidence>
<dbReference type="EMBL" id="CAJOAX010003707">
    <property type="protein sequence ID" value="CAF3868782.1"/>
    <property type="molecule type" value="Genomic_DNA"/>
</dbReference>
<evidence type="ECO:0000256" key="6">
    <source>
        <dbReference type="ARBA" id="ARBA00044798"/>
    </source>
</evidence>
<evidence type="ECO:0000313" key="11">
    <source>
        <dbReference type="EMBL" id="CAF3868782.1"/>
    </source>
</evidence>
<keyword evidence="3 7" id="KW-0175">Coiled coil</keyword>
<evidence type="ECO:0000256" key="1">
    <source>
        <dbReference type="ARBA" id="ARBA00004138"/>
    </source>
</evidence>
<accession>A0A813NE58</accession>
<reference evidence="10" key="1">
    <citation type="submission" date="2021-02" db="EMBL/GenBank/DDBJ databases">
        <authorList>
            <person name="Nowell W R."/>
        </authorList>
    </citation>
    <scope>NUCLEOTIDE SEQUENCE</scope>
</reference>
<feature type="coiled-coil region" evidence="7">
    <location>
        <begin position="117"/>
        <end position="155"/>
    </location>
</feature>
<proteinExistence type="inferred from homology"/>
<evidence type="ECO:0000256" key="3">
    <source>
        <dbReference type="ARBA" id="ARBA00023054"/>
    </source>
</evidence>
<dbReference type="OrthoDB" id="10259713at2759"/>
<comment type="subcellular location">
    <subcellularLocation>
        <location evidence="1">Cell projection</location>
        <location evidence="1">Cilium</location>
    </subcellularLocation>
</comment>
<sequence length="404" mass="46899">MAEARSSFSGSSSAEHLAGMTNEDADDAELQQRLEKMEREIIDLTFENNIFEMNLERKKSEPITAPSAAATAVSSSQAPTPTGSSQDLTTIGGTSRSDRFARKRSKSRSTQGDFRIQLTLEQKLDIITTEYEQMRNEKNRSEAAHEKKIDQLESDAEWIDIEIKDFDAAIVEFLKTKDSSIDKRTHKIIGEKIDRYFNERIKARESLINKLRDRSSGLKRQIVRLETQLRQKEEMGETLHEVDFNQLQIENKQYLDKIDEKNIELILLKRQVGKATQSLNRYKDDLNKQTKDLIDIEQRIGKQSSLYTRAEQEMIDATYEQSRAAKVHNHLAEQTEDYQVPEVLDYVKKKALLYNLERDCEVWERKVEIAAMALQQTKQQWQTIQRTAQYENNPNSWNSELQAR</sequence>
<feature type="compositionally biased region" description="Low complexity" evidence="8">
    <location>
        <begin position="1"/>
        <end position="13"/>
    </location>
</feature>
<feature type="compositionally biased region" description="Low complexity" evidence="8">
    <location>
        <begin position="62"/>
        <end position="82"/>
    </location>
</feature>
<gene>
    <name evidence="11" type="ORF">OTI717_LOCUS22106</name>
    <name evidence="10" type="ORF">RFH988_LOCUS435</name>
</gene>